<feature type="compositionally biased region" description="Polar residues" evidence="1">
    <location>
        <begin position="784"/>
        <end position="794"/>
    </location>
</feature>
<dbReference type="GeneID" id="115566433"/>
<dbReference type="InParanoid" id="A0A671XEH4"/>
<dbReference type="OMA" id="MASYHHL"/>
<protein>
    <recommendedName>
        <fullName evidence="2">Myb-like domain-containing protein</fullName>
    </recommendedName>
</protein>
<dbReference type="PANTHER" id="PTHR16124">
    <property type="entry name" value="MIS18-BINDING PROTEIN 1"/>
    <property type="match status" value="1"/>
</dbReference>
<dbReference type="Proteomes" id="UP000472265">
    <property type="component" value="Chromosome 16"/>
</dbReference>
<keyword evidence="4" id="KW-1185">Reference proteome</keyword>
<dbReference type="CDD" id="cd00167">
    <property type="entry name" value="SANT"/>
    <property type="match status" value="1"/>
</dbReference>
<proteinExistence type="predicted"/>
<dbReference type="InterPro" id="IPR001005">
    <property type="entry name" value="SANT/Myb"/>
</dbReference>
<feature type="compositionally biased region" description="Basic and acidic residues" evidence="1">
    <location>
        <begin position="922"/>
        <end position="931"/>
    </location>
</feature>
<dbReference type="SUPFAM" id="SSF46689">
    <property type="entry name" value="Homeodomain-like"/>
    <property type="match status" value="1"/>
</dbReference>
<feature type="compositionally biased region" description="Basic and acidic residues" evidence="1">
    <location>
        <begin position="819"/>
        <end position="831"/>
    </location>
</feature>
<dbReference type="InterPro" id="IPR009057">
    <property type="entry name" value="Homeodomain-like_sf"/>
</dbReference>
<dbReference type="PANTHER" id="PTHR16124:SF3">
    <property type="entry name" value="MIS18-BINDING PROTEIN 1"/>
    <property type="match status" value="1"/>
</dbReference>
<feature type="region of interest" description="Disordered" evidence="1">
    <location>
        <begin position="324"/>
        <end position="388"/>
    </location>
</feature>
<dbReference type="GO" id="GO:0000775">
    <property type="term" value="C:chromosome, centromeric region"/>
    <property type="evidence" value="ECO:0007669"/>
    <property type="project" value="TreeGrafter"/>
</dbReference>
<organism evidence="3 4">
    <name type="scientific">Sparus aurata</name>
    <name type="common">Gilthead sea bream</name>
    <dbReference type="NCBI Taxonomy" id="8175"/>
    <lineage>
        <taxon>Eukaryota</taxon>
        <taxon>Metazoa</taxon>
        <taxon>Chordata</taxon>
        <taxon>Craniata</taxon>
        <taxon>Vertebrata</taxon>
        <taxon>Euteleostomi</taxon>
        <taxon>Actinopterygii</taxon>
        <taxon>Neopterygii</taxon>
        <taxon>Teleostei</taxon>
        <taxon>Neoteleostei</taxon>
        <taxon>Acanthomorphata</taxon>
        <taxon>Eupercaria</taxon>
        <taxon>Spariformes</taxon>
        <taxon>Sparidae</taxon>
        <taxon>Sparus</taxon>
    </lineage>
</organism>
<dbReference type="FunCoup" id="A0A671XEH4">
    <property type="interactions" value="879"/>
</dbReference>
<evidence type="ECO:0000259" key="2">
    <source>
        <dbReference type="PROSITE" id="PS50090"/>
    </source>
</evidence>
<dbReference type="Ensembl" id="ENSSAUT00010052116.1">
    <property type="protein sequence ID" value="ENSSAUP00010049538.1"/>
    <property type="gene ID" value="ENSSAUG00010020669.1"/>
</dbReference>
<accession>A0A671XEH4</accession>
<feature type="compositionally biased region" description="Basic and acidic residues" evidence="1">
    <location>
        <begin position="846"/>
        <end position="863"/>
    </location>
</feature>
<feature type="compositionally biased region" description="Basic residues" evidence="1">
    <location>
        <begin position="769"/>
        <end position="781"/>
    </location>
</feature>
<evidence type="ECO:0000313" key="3">
    <source>
        <dbReference type="Ensembl" id="ENSSAUP00010049538.1"/>
    </source>
</evidence>
<dbReference type="InterPro" id="IPR015216">
    <property type="entry name" value="SANTA"/>
</dbReference>
<dbReference type="RefSeq" id="XP_030248174.1">
    <property type="nucleotide sequence ID" value="XM_030392314.1"/>
</dbReference>
<dbReference type="GeneTree" id="ENSGT00390000007395"/>
<dbReference type="Gene3D" id="1.10.10.60">
    <property type="entry name" value="Homeodomain-like"/>
    <property type="match status" value="1"/>
</dbReference>
<dbReference type="CTD" id="55320"/>
<gene>
    <name evidence="3" type="primary">mis18bp1</name>
</gene>
<reference evidence="3" key="2">
    <citation type="submission" date="2025-08" db="UniProtKB">
        <authorList>
            <consortium name="Ensembl"/>
        </authorList>
    </citation>
    <scope>IDENTIFICATION</scope>
</reference>
<dbReference type="InterPro" id="IPR039110">
    <property type="entry name" value="KNL2-like"/>
</dbReference>
<dbReference type="Pfam" id="PF09133">
    <property type="entry name" value="SANTA"/>
    <property type="match status" value="1"/>
</dbReference>
<feature type="compositionally biased region" description="Polar residues" evidence="1">
    <location>
        <begin position="905"/>
        <end position="914"/>
    </location>
</feature>
<evidence type="ECO:0000256" key="1">
    <source>
        <dbReference type="SAM" id="MobiDB-lite"/>
    </source>
</evidence>
<dbReference type="PROSITE" id="PS50090">
    <property type="entry name" value="MYB_LIKE"/>
    <property type="match status" value="1"/>
</dbReference>
<name>A0A671XEH4_SPAAU</name>
<dbReference type="AlphaFoldDB" id="A0A671XEH4"/>
<reference evidence="3" key="1">
    <citation type="submission" date="2021-04" db="EMBL/GenBank/DDBJ databases">
        <authorList>
            <consortium name="Wellcome Sanger Institute Data Sharing"/>
        </authorList>
    </citation>
    <scope>NUCLEOTIDE SEQUENCE [LARGE SCALE GENOMIC DNA]</scope>
</reference>
<feature type="compositionally biased region" description="Polar residues" evidence="1">
    <location>
        <begin position="809"/>
        <end position="818"/>
    </location>
</feature>
<feature type="region of interest" description="Disordered" evidence="1">
    <location>
        <begin position="900"/>
        <end position="934"/>
    </location>
</feature>
<feature type="region of interest" description="Disordered" evidence="1">
    <location>
        <begin position="653"/>
        <end position="863"/>
    </location>
</feature>
<feature type="compositionally biased region" description="Low complexity" evidence="1">
    <location>
        <begin position="743"/>
        <end position="766"/>
    </location>
</feature>
<sequence>MASYRHLSQDTKPRFESPAKVFAKLKSRVQREARCANEEGFTGKDFLCNVRDKHGGEFKSPRRRAESTWITDELKENQRFGSYRNEVHAMTISPISSPQKTFSCSLSNIGHKPADEISPVTERGHGYTPRQRAFLESTAVSQPDFLVGQQIHTEPPQIRDLGGFNVTSRTPVKMQPVDNSGLYEGCAPLMSPVHRFTPMSLRKRKWEPLGCNNIDNSIREISSEIISHPKGRKPSRVSSEDDTHQNTCMEDLGHVSQFSVDQPEMNQVTCEHVFKPPRSIAKKRCHDFSEKGPPMSPAKMFAYMKERERQKGQQEVFNISSSTRDLIGGGFHQSRDPPPSTDDNVGQMGDVSFRGAPESVASADPSRAGSAGYQSDTDPSEDALNPALPSQPCLFEDPLVLNTPRVSIPRNNEAAFKRNKWPQRTKFPSESVVYLGKWFLRRNHKGLFVDGIRREENIPWNSNIIVDRVSNYVLKTVSGKVYILVGKMNLDVDVGFPKWFLKKFVNGFPQNWKALYEKFLSESQHRETGRDIAAKSKPGASNTGLSVKRQRRNPLKTPASSPPAPSSTTQVSRSGRVIKPPLEYWKGGRVILDAQMNVTIHECYDTSICIPEVTKEVARASQKPAHVFLPCSEGRKQCQSAIINEAPVPLRKVKAPARKRDRAMVKPTNSPGSPVETVGGPEEQSGRRTSSRQRHQAATRMSHVDTVPQKQSKPEKTLTRRSKKRTPDNTSPVARVLRRKPEVPSSSESPAATDKTSPDQSSTDDSSTSRKKRGRQAHRKTGEKSQPNPSSESEGSGKELRKRTRVTKNRNAAQTQTQTKHEQSERKKATQPEKPLAKSTQSGKKQKAEKGNLSIPHERDEEEWTKAELMRLTEAVTFYPKHMAGYWAKVARIVGTRSAEECHNQHTSQGTSQTPAKKPKKRKEEAPKHPVTDNPVISARVGTLKRKQQVRQFLETMPKEDVDDVFSSAYMQTKRFEMPSICPSEDNDFTLADLEPTTPISAGFPEVKTPQCLHITPGMMGSPNRSTDDKYVFQLQKRMKKRQFNVCKQAPPAKTLTPTPSVKKAMRRCGTTENDTFVVWEMFPGNDGGLCESGEEEDFYFSDND</sequence>
<evidence type="ECO:0000313" key="4">
    <source>
        <dbReference type="Proteomes" id="UP000472265"/>
    </source>
</evidence>
<reference evidence="3" key="3">
    <citation type="submission" date="2025-09" db="UniProtKB">
        <authorList>
            <consortium name="Ensembl"/>
        </authorList>
    </citation>
    <scope>IDENTIFICATION</scope>
</reference>
<feature type="domain" description="Myb-like" evidence="2">
    <location>
        <begin position="856"/>
        <end position="905"/>
    </location>
</feature>
<feature type="region of interest" description="Disordered" evidence="1">
    <location>
        <begin position="527"/>
        <end position="573"/>
    </location>
</feature>